<reference evidence="1 2" key="1">
    <citation type="submission" date="2017-06" db="EMBL/GenBank/DDBJ databases">
        <title>Comparative genomic analysis of Ambrosia Fusariam Clade fungi.</title>
        <authorList>
            <person name="Stajich J.E."/>
            <person name="Carrillo J."/>
            <person name="Kijimoto T."/>
            <person name="Eskalen A."/>
            <person name="O'Donnell K."/>
            <person name="Kasson M."/>
        </authorList>
    </citation>
    <scope>NUCLEOTIDE SEQUENCE [LARGE SCALE GENOMIC DNA]</scope>
    <source>
        <strain evidence="1 2">NRRL62606</strain>
    </source>
</reference>
<evidence type="ECO:0008006" key="3">
    <source>
        <dbReference type="Google" id="ProtNLM"/>
    </source>
</evidence>
<dbReference type="Proteomes" id="UP000287972">
    <property type="component" value="Unassembled WGS sequence"/>
</dbReference>
<proteinExistence type="predicted"/>
<protein>
    <recommendedName>
        <fullName evidence="3">Helicase C-terminal domain-containing protein</fullName>
    </recommendedName>
</protein>
<dbReference type="Gene3D" id="3.40.50.300">
    <property type="entry name" value="P-loop containing nucleotide triphosphate hydrolases"/>
    <property type="match status" value="1"/>
</dbReference>
<dbReference type="EMBL" id="NKCL01000152">
    <property type="protein sequence ID" value="RSL80175.1"/>
    <property type="molecule type" value="Genomic_DNA"/>
</dbReference>
<dbReference type="AlphaFoldDB" id="A0A428RRI3"/>
<comment type="caution">
    <text evidence="1">The sequence shown here is derived from an EMBL/GenBank/DDBJ whole genome shotgun (WGS) entry which is preliminary data.</text>
</comment>
<accession>A0A428RRI3</accession>
<evidence type="ECO:0000313" key="2">
    <source>
        <dbReference type="Proteomes" id="UP000287972"/>
    </source>
</evidence>
<keyword evidence="2" id="KW-1185">Reference proteome</keyword>
<organism evidence="1 2">
    <name type="scientific">Fusarium floridanum</name>
    <dbReference type="NCBI Taxonomy" id="1325733"/>
    <lineage>
        <taxon>Eukaryota</taxon>
        <taxon>Fungi</taxon>
        <taxon>Dikarya</taxon>
        <taxon>Ascomycota</taxon>
        <taxon>Pezizomycotina</taxon>
        <taxon>Sordariomycetes</taxon>
        <taxon>Hypocreomycetidae</taxon>
        <taxon>Hypocreales</taxon>
        <taxon>Nectriaceae</taxon>
        <taxon>Fusarium</taxon>
        <taxon>Fusarium solani species complex</taxon>
    </lineage>
</organism>
<sequence length="127" mass="14164">MEKADGPRILLLGANIAKMGSVDLNLTGASRIIFCHSFGAPDIAPRVLERARQAGQDKVVHVYQLFDKLSEIDILSRDLNKPIYEPTRGAPRFYTRLDSDAVQVPDAPTREQYALALRELSKNKEEA</sequence>
<evidence type="ECO:0000313" key="1">
    <source>
        <dbReference type="EMBL" id="RSL80175.1"/>
    </source>
</evidence>
<dbReference type="InterPro" id="IPR027417">
    <property type="entry name" value="P-loop_NTPase"/>
</dbReference>
<name>A0A428RRI3_9HYPO</name>
<gene>
    <name evidence="1" type="ORF">CEP51_006769</name>
</gene>